<evidence type="ECO:0000313" key="4">
    <source>
        <dbReference type="EMBL" id="RLU55820.1"/>
    </source>
</evidence>
<dbReference type="STRING" id="1346.BMF34_07615"/>
<evidence type="ECO:0000259" key="2">
    <source>
        <dbReference type="PROSITE" id="PS50937"/>
    </source>
</evidence>
<dbReference type="Pfam" id="PF00376">
    <property type="entry name" value="MerR"/>
    <property type="match status" value="1"/>
</dbReference>
<reference evidence="3 5" key="1">
    <citation type="journal article" date="2014" name="Genome Announc.">
        <title>Complete Genome Sequence of a Virulent Strain, Streptococcus iniae ISET0901, Isolated from Diseased Tilapia.</title>
        <authorList>
            <person name="Pridgeon J.W."/>
            <person name="Zhang D."/>
            <person name="Zhang L."/>
        </authorList>
    </citation>
    <scope>NUCLEOTIDE SEQUENCE [LARGE SCALE GENOMIC DNA]</scope>
    <source>
        <strain evidence="3 5">ISET0901</strain>
    </source>
</reference>
<dbReference type="EMBL" id="QLQD01000068">
    <property type="protein sequence ID" value="RLU55820.1"/>
    <property type="molecule type" value="Genomic_DNA"/>
</dbReference>
<dbReference type="Pfam" id="PF07739">
    <property type="entry name" value="TipAS"/>
    <property type="match status" value="1"/>
</dbReference>
<dbReference type="PROSITE" id="PS50937">
    <property type="entry name" value="HTH_MERR_2"/>
    <property type="match status" value="1"/>
</dbReference>
<dbReference type="SUPFAM" id="SSF46955">
    <property type="entry name" value="Putative DNA-binding domain"/>
    <property type="match status" value="1"/>
</dbReference>
<name>A0A3L8GF55_STRIN</name>
<dbReference type="OrthoDB" id="9814833at2"/>
<dbReference type="InterPro" id="IPR036244">
    <property type="entry name" value="TipA-like_antibiotic-bd"/>
</dbReference>
<dbReference type="KEGG" id="siq:DQ08_07585"/>
<dbReference type="KEGG" id="siz:SI82_07705"/>
<dbReference type="Proteomes" id="UP000025245">
    <property type="component" value="Chromosome"/>
</dbReference>
<dbReference type="SMART" id="SM00422">
    <property type="entry name" value="HTH_MERR"/>
    <property type="match status" value="1"/>
</dbReference>
<dbReference type="SUPFAM" id="SSF89082">
    <property type="entry name" value="Antibiotic binding domain of TipA-like multidrug resistance regulators"/>
    <property type="match status" value="1"/>
</dbReference>
<keyword evidence="1" id="KW-0238">DNA-binding</keyword>
<feature type="domain" description="HTH merR-type" evidence="2">
    <location>
        <begin position="1"/>
        <end position="70"/>
    </location>
</feature>
<dbReference type="GeneID" id="35766106"/>
<dbReference type="InterPro" id="IPR047057">
    <property type="entry name" value="MerR_fam"/>
</dbReference>
<evidence type="ECO:0000313" key="3">
    <source>
        <dbReference type="EMBL" id="AHY16313.1"/>
    </source>
</evidence>
<dbReference type="KEGG" id="sio:DW64_07570"/>
<sequence>MKTVKEVSQIAGVSIRALHYYDQIGLLKPSLIGENGYRYYDKDVYCRLQEILLFKELEFPLKTIKEILDNPSYSRYKALEDHICLLELRQKQLTQLIQHVKKLQEGESEMTFKAYDKSELEAYQKEAKERWGEGSYFKEYEILAEQLDEKQITIDMNQIFKKFGSLQHLSPSNLLVQEQVGTLQNYISDHFYNCNNDILSNLGIMYTMDKRFQTRIDHMGGRGTAAFVGQAIASYCQK</sequence>
<keyword evidence="5" id="KW-1185">Reference proteome</keyword>
<dbReference type="RefSeq" id="WP_003101698.1">
    <property type="nucleotide sequence ID" value="NZ_CP010783.1"/>
</dbReference>
<dbReference type="GO" id="GO:0003677">
    <property type="term" value="F:DNA binding"/>
    <property type="evidence" value="ECO:0007669"/>
    <property type="project" value="UniProtKB-KW"/>
</dbReference>
<dbReference type="SMR" id="A0A3L8GF55"/>
<accession>A0A3L8GF55</accession>
<protein>
    <submittedName>
        <fullName evidence="4">MerR family transcriptional regulator</fullName>
    </submittedName>
</protein>
<evidence type="ECO:0000313" key="5">
    <source>
        <dbReference type="Proteomes" id="UP000025245"/>
    </source>
</evidence>
<reference evidence="4 6" key="2">
    <citation type="submission" date="2018-06" db="EMBL/GenBank/DDBJ databases">
        <title>Mutators as drivers of adaptation in pathogenic bacteria and a risk factor for host jumps and vaccine escape.</title>
        <authorList>
            <person name="Barnes A.C."/>
            <person name="Silayeva O."/>
        </authorList>
    </citation>
    <scope>NUCLEOTIDE SEQUENCE [LARGE SCALE GENOMIC DNA]</scope>
    <source>
        <strain evidence="4 6">QMA0445</strain>
    </source>
</reference>
<dbReference type="InterPro" id="IPR012925">
    <property type="entry name" value="TipAS_dom"/>
</dbReference>
<dbReference type="Proteomes" id="UP000269148">
    <property type="component" value="Unassembled WGS sequence"/>
</dbReference>
<dbReference type="Gene3D" id="1.10.1660.10">
    <property type="match status" value="1"/>
</dbReference>
<dbReference type="CDD" id="cd01106">
    <property type="entry name" value="HTH_TipAL-Mta"/>
    <property type="match status" value="1"/>
</dbReference>
<proteinExistence type="predicted"/>
<organism evidence="4 6">
    <name type="scientific">Streptococcus iniae</name>
    <name type="common">Streptococcus shiloi</name>
    <dbReference type="NCBI Taxonomy" id="1346"/>
    <lineage>
        <taxon>Bacteria</taxon>
        <taxon>Bacillati</taxon>
        <taxon>Bacillota</taxon>
        <taxon>Bacilli</taxon>
        <taxon>Lactobacillales</taxon>
        <taxon>Streptococcaceae</taxon>
        <taxon>Streptococcus</taxon>
    </lineage>
</organism>
<dbReference type="PANTHER" id="PTHR30204:SF96">
    <property type="entry name" value="CHROMOSOME-ANCHORING PROTEIN RACA"/>
    <property type="match status" value="1"/>
</dbReference>
<gene>
    <name evidence="4" type="ORF">DIY07_07750</name>
    <name evidence="3" type="ORF">DQ08_07585</name>
</gene>
<dbReference type="AlphaFoldDB" id="A0A3L8GF55"/>
<dbReference type="InterPro" id="IPR009061">
    <property type="entry name" value="DNA-bd_dom_put_sf"/>
</dbReference>
<dbReference type="InterPro" id="IPR000551">
    <property type="entry name" value="MerR-type_HTH_dom"/>
</dbReference>
<dbReference type="PANTHER" id="PTHR30204">
    <property type="entry name" value="REDOX-CYCLING DRUG-SENSING TRANSCRIPTIONAL ACTIVATOR SOXR"/>
    <property type="match status" value="1"/>
</dbReference>
<evidence type="ECO:0000256" key="1">
    <source>
        <dbReference type="ARBA" id="ARBA00023125"/>
    </source>
</evidence>
<dbReference type="Gene3D" id="1.10.490.50">
    <property type="entry name" value="Antibiotic binding domain of TipA-like multidrug resistance regulators"/>
    <property type="match status" value="1"/>
</dbReference>
<evidence type="ECO:0000313" key="6">
    <source>
        <dbReference type="Proteomes" id="UP000269148"/>
    </source>
</evidence>
<dbReference type="EMBL" id="CP007586">
    <property type="protein sequence ID" value="AHY16313.1"/>
    <property type="molecule type" value="Genomic_DNA"/>
</dbReference>
<dbReference type="GO" id="GO:0003700">
    <property type="term" value="F:DNA-binding transcription factor activity"/>
    <property type="evidence" value="ECO:0007669"/>
    <property type="project" value="InterPro"/>
</dbReference>